<keyword evidence="4" id="KW-0813">Transport</keyword>
<evidence type="ECO:0000256" key="7">
    <source>
        <dbReference type="ARBA" id="ARBA00023136"/>
    </source>
</evidence>
<feature type="compositionally biased region" description="Low complexity" evidence="9">
    <location>
        <begin position="1"/>
        <end position="22"/>
    </location>
</feature>
<accession>A0A7S1TD42</accession>
<evidence type="ECO:0000256" key="9">
    <source>
        <dbReference type="SAM" id="MobiDB-lite"/>
    </source>
</evidence>
<evidence type="ECO:0000256" key="4">
    <source>
        <dbReference type="ARBA" id="ARBA00022448"/>
    </source>
</evidence>
<dbReference type="AlphaFoldDB" id="A0A7S1TD42"/>
<dbReference type="GO" id="GO:0007030">
    <property type="term" value="P:Golgi organization"/>
    <property type="evidence" value="ECO:0007669"/>
    <property type="project" value="TreeGrafter"/>
</dbReference>
<keyword evidence="7" id="KW-0472">Membrane</keyword>
<dbReference type="GO" id="GO:0006891">
    <property type="term" value="P:intra-Golgi vesicle-mediated transport"/>
    <property type="evidence" value="ECO:0007669"/>
    <property type="project" value="TreeGrafter"/>
</dbReference>
<dbReference type="PANTHER" id="PTHR13302:SF8">
    <property type="entry name" value="CONSERVED OLIGOMERIC GOLGI COMPLEX SUBUNIT 3"/>
    <property type="match status" value="1"/>
</dbReference>
<evidence type="ECO:0000313" key="12">
    <source>
        <dbReference type="EMBL" id="CAD9232966.1"/>
    </source>
</evidence>
<keyword evidence="6" id="KW-0333">Golgi apparatus</keyword>
<reference evidence="12" key="1">
    <citation type="submission" date="2021-01" db="EMBL/GenBank/DDBJ databases">
        <authorList>
            <person name="Corre E."/>
            <person name="Pelletier E."/>
            <person name="Niang G."/>
            <person name="Scheremetjew M."/>
            <person name="Finn R."/>
            <person name="Kale V."/>
            <person name="Holt S."/>
            <person name="Cochrane G."/>
            <person name="Meng A."/>
            <person name="Brown T."/>
            <person name="Cohen L."/>
        </authorList>
    </citation>
    <scope>NUCLEOTIDE SEQUENCE</scope>
    <source>
        <strain evidence="12">SAG 36.94</strain>
    </source>
</reference>
<name>A0A7S1TD42_9RHOD</name>
<keyword evidence="5" id="KW-0653">Protein transport</keyword>
<comment type="subcellular location">
    <subcellularLocation>
        <location evidence="1">Golgi apparatus membrane</location>
        <topology evidence="1">Peripheral membrane protein</topology>
    </subcellularLocation>
</comment>
<feature type="compositionally biased region" description="Polar residues" evidence="9">
    <location>
        <begin position="360"/>
        <end position="369"/>
    </location>
</feature>
<dbReference type="InterPro" id="IPR007265">
    <property type="entry name" value="COG_su3"/>
</dbReference>
<feature type="region of interest" description="Disordered" evidence="9">
    <location>
        <begin position="564"/>
        <end position="585"/>
    </location>
</feature>
<dbReference type="EMBL" id="HBGH01009150">
    <property type="protein sequence ID" value="CAD9232966.1"/>
    <property type="molecule type" value="Transcribed_RNA"/>
</dbReference>
<evidence type="ECO:0000259" key="10">
    <source>
        <dbReference type="Pfam" id="PF04136"/>
    </source>
</evidence>
<feature type="domain" description="Conserved oligomeric Golgi complex subunit 3 N-terminal" evidence="10">
    <location>
        <begin position="154"/>
        <end position="297"/>
    </location>
</feature>
<dbReference type="InterPro" id="IPR048685">
    <property type="entry name" value="COG3_C"/>
</dbReference>
<evidence type="ECO:0000256" key="8">
    <source>
        <dbReference type="ARBA" id="ARBA00031339"/>
    </source>
</evidence>
<feature type="region of interest" description="Disordered" evidence="9">
    <location>
        <begin position="351"/>
        <end position="374"/>
    </location>
</feature>
<dbReference type="InterPro" id="IPR048320">
    <property type="entry name" value="COG3_N"/>
</dbReference>
<evidence type="ECO:0000256" key="5">
    <source>
        <dbReference type="ARBA" id="ARBA00022927"/>
    </source>
</evidence>
<dbReference type="Pfam" id="PF04136">
    <property type="entry name" value="COG3_N"/>
    <property type="match status" value="1"/>
</dbReference>
<organism evidence="12">
    <name type="scientific">Compsopogon caeruleus</name>
    <dbReference type="NCBI Taxonomy" id="31354"/>
    <lineage>
        <taxon>Eukaryota</taxon>
        <taxon>Rhodophyta</taxon>
        <taxon>Compsopogonophyceae</taxon>
        <taxon>Compsopogonales</taxon>
        <taxon>Compsopogonaceae</taxon>
        <taxon>Compsopogon</taxon>
    </lineage>
</organism>
<comment type="similarity">
    <text evidence="2">Belongs to the COG3 family.</text>
</comment>
<evidence type="ECO:0000256" key="3">
    <source>
        <dbReference type="ARBA" id="ARBA00020976"/>
    </source>
</evidence>
<dbReference type="GO" id="GO:0005801">
    <property type="term" value="C:cis-Golgi network"/>
    <property type="evidence" value="ECO:0007669"/>
    <property type="project" value="InterPro"/>
</dbReference>
<gene>
    <name evidence="12" type="ORF">CCAE0312_LOCUS5051</name>
</gene>
<dbReference type="GO" id="GO:0017119">
    <property type="term" value="C:Golgi transport complex"/>
    <property type="evidence" value="ECO:0007669"/>
    <property type="project" value="TreeGrafter"/>
</dbReference>
<evidence type="ECO:0000256" key="2">
    <source>
        <dbReference type="ARBA" id="ARBA00009936"/>
    </source>
</evidence>
<feature type="region of interest" description="Disordered" evidence="9">
    <location>
        <begin position="80"/>
        <end position="101"/>
    </location>
</feature>
<evidence type="ECO:0000259" key="11">
    <source>
        <dbReference type="Pfam" id="PF20671"/>
    </source>
</evidence>
<protein>
    <recommendedName>
        <fullName evidence="3">Conserved oligomeric Golgi complex subunit 3</fullName>
    </recommendedName>
    <alternativeName>
        <fullName evidence="8">Component of oligomeric Golgi complex 3</fullName>
    </alternativeName>
</protein>
<dbReference type="GO" id="GO:0000139">
    <property type="term" value="C:Golgi membrane"/>
    <property type="evidence" value="ECO:0007669"/>
    <property type="project" value="UniProtKB-SubCell"/>
</dbReference>
<feature type="region of interest" description="Disordered" evidence="9">
    <location>
        <begin position="1"/>
        <end position="40"/>
    </location>
</feature>
<feature type="domain" description="Conserved oligomeric Golgi complex subunit 3 C-terminal" evidence="11">
    <location>
        <begin position="329"/>
        <end position="685"/>
    </location>
</feature>
<proteinExistence type="inferred from homology"/>
<evidence type="ECO:0000256" key="1">
    <source>
        <dbReference type="ARBA" id="ARBA00004395"/>
    </source>
</evidence>
<evidence type="ECO:0000256" key="6">
    <source>
        <dbReference type="ARBA" id="ARBA00023034"/>
    </source>
</evidence>
<dbReference type="Pfam" id="PF20671">
    <property type="entry name" value="COG3_C"/>
    <property type="match status" value="1"/>
</dbReference>
<dbReference type="PANTHER" id="PTHR13302">
    <property type="entry name" value="CONSERVED OLIGOMERIC GOLGI COMPLEX COMPONENT 3"/>
    <property type="match status" value="1"/>
</dbReference>
<sequence length="876" mass="98128">MSAVTAITSSSSAVVMSSSSSVGDSGGQKGSRSASSSGVDLLKRWEQSTSLTDRQMELCSIVEEGVSAPWMAGMGEDMVKDSTEEKRGEGEANQEGEGLNLEADRKYGTDMHGSSEADVLLLKDVKTAEDFRKWHEVIQRQLVEANEEKYLGMIQALRDDKKLVDRLLCSAQDSREHLNSIVNLSCMIRDTTTRFRADCENLVSERKRMGELADALRRRLKYFEELETLSAKFGGRDSISPTHPEFVKLLHRLDECILYASSSTGAVAEADGYVARFLELQRRAFGIIRDYVIQQIRLTSAQVAREMRDEGLPARISRDLELSDASKEYLRFRTVAPRIKSLVSELHARARTEELGGTSGQTTKRQPPHTTRDPTAVTRNAALSSLGDCEESFVDQRRKLIQGSVLAHVKSLGEVHNTVGLARAGSSFILRLCQMEKSLYEHFFPIADTTSEPSALVSLLKSHCSVLYEELRPRILSENDLEKLVYLIEVLRQEFPGEDILRRELPGDCLIGALTRCIADAQERLIFRAEVFIRDEIRGFVPSATNLNYPDIILDPQATRAAVEAASHSSRESGRIAQDQPGKTEKPVTGIYATWYPTVERTLRLLSMLYRCIDRQVFSGIAQEAVSICLHSVSLARMRIAASRRPDAEEHAQLFFIWQMLMLREQISPFDVEFAYTEKEFDFTETRLLLGRVLRGQAPLLTLSQPPRIRQRTIDSKRLLEQSVQTACEAFILKTTRLFLDPILAFLAKCNVLPVPDRIEAGDVDGNSFTSLKQSVGSFAHPSGLRQMWEQVCDAINTELTEAVSRLSIYVTKPTSRSVLLRPIRANFAEAASELISALQTRYTLEEREEIGIDGEAIQKELDSLDEIFGIKVPQS</sequence>
<feature type="compositionally biased region" description="Basic and acidic residues" evidence="9">
    <location>
        <begin position="80"/>
        <end position="90"/>
    </location>
</feature>
<dbReference type="GO" id="GO:0006886">
    <property type="term" value="P:intracellular protein transport"/>
    <property type="evidence" value="ECO:0007669"/>
    <property type="project" value="InterPro"/>
</dbReference>